<dbReference type="EC" id="2.7.13.3" evidence="2"/>
<dbReference type="PROSITE" id="PS50109">
    <property type="entry name" value="HIS_KIN"/>
    <property type="match status" value="1"/>
</dbReference>
<dbReference type="Pfam" id="PF02518">
    <property type="entry name" value="HATPase_c"/>
    <property type="match status" value="1"/>
</dbReference>
<keyword evidence="6" id="KW-0472">Membrane</keyword>
<dbReference type="CDD" id="cd16917">
    <property type="entry name" value="HATPase_UhpB-NarQ-NarX-like"/>
    <property type="match status" value="1"/>
</dbReference>
<keyword evidence="6" id="KW-0812">Transmembrane</keyword>
<dbReference type="Pfam" id="PF13424">
    <property type="entry name" value="TPR_12"/>
    <property type="match status" value="1"/>
</dbReference>
<feature type="domain" description="Histidine kinase" evidence="7">
    <location>
        <begin position="425"/>
        <end position="617"/>
    </location>
</feature>
<evidence type="ECO:0000256" key="3">
    <source>
        <dbReference type="ARBA" id="ARBA00022679"/>
    </source>
</evidence>
<feature type="transmembrane region" description="Helical" evidence="6">
    <location>
        <begin position="360"/>
        <end position="378"/>
    </location>
</feature>
<comment type="catalytic activity">
    <reaction evidence="1">
        <text>ATP + protein L-histidine = ADP + protein N-phospho-L-histidine.</text>
        <dbReference type="EC" id="2.7.13.3"/>
    </reaction>
</comment>
<accession>A0A937FWW0</accession>
<comment type="caution">
    <text evidence="8">The sequence shown here is derived from an EMBL/GenBank/DDBJ whole genome shotgun (WGS) entry which is preliminary data.</text>
</comment>
<organism evidence="8 9">
    <name type="scientific">Fulvivirga marina</name>
    <dbReference type="NCBI Taxonomy" id="2494733"/>
    <lineage>
        <taxon>Bacteria</taxon>
        <taxon>Pseudomonadati</taxon>
        <taxon>Bacteroidota</taxon>
        <taxon>Cytophagia</taxon>
        <taxon>Cytophagales</taxon>
        <taxon>Fulvivirgaceae</taxon>
        <taxon>Fulvivirga</taxon>
    </lineage>
</organism>
<keyword evidence="6" id="KW-1133">Transmembrane helix</keyword>
<dbReference type="InterPro" id="IPR019734">
    <property type="entry name" value="TPR_rpt"/>
</dbReference>
<dbReference type="InterPro" id="IPR050482">
    <property type="entry name" value="Sensor_HK_TwoCompSys"/>
</dbReference>
<dbReference type="GO" id="GO:0004673">
    <property type="term" value="F:protein histidine kinase activity"/>
    <property type="evidence" value="ECO:0007669"/>
    <property type="project" value="UniProtKB-EC"/>
</dbReference>
<dbReference type="InterPro" id="IPR036890">
    <property type="entry name" value="HATPase_C_sf"/>
</dbReference>
<dbReference type="GO" id="GO:0000160">
    <property type="term" value="P:phosphorelay signal transduction system"/>
    <property type="evidence" value="ECO:0007669"/>
    <property type="project" value="UniProtKB-KW"/>
</dbReference>
<dbReference type="InterPro" id="IPR003594">
    <property type="entry name" value="HATPase_dom"/>
</dbReference>
<dbReference type="RefSeq" id="WP_202855551.1">
    <property type="nucleotide sequence ID" value="NZ_JAEUGD010000021.1"/>
</dbReference>
<dbReference type="AlphaFoldDB" id="A0A937FWW0"/>
<gene>
    <name evidence="8" type="ORF">JMN32_06765</name>
</gene>
<evidence type="ECO:0000313" key="9">
    <source>
        <dbReference type="Proteomes" id="UP000614216"/>
    </source>
</evidence>
<dbReference type="Gene3D" id="1.25.40.10">
    <property type="entry name" value="Tetratricopeptide repeat domain"/>
    <property type="match status" value="1"/>
</dbReference>
<keyword evidence="9" id="KW-1185">Reference proteome</keyword>
<dbReference type="InterPro" id="IPR004358">
    <property type="entry name" value="Sig_transdc_His_kin-like_C"/>
</dbReference>
<dbReference type="SUPFAM" id="SSF48452">
    <property type="entry name" value="TPR-like"/>
    <property type="match status" value="2"/>
</dbReference>
<evidence type="ECO:0000313" key="8">
    <source>
        <dbReference type="EMBL" id="MBL6446003.1"/>
    </source>
</evidence>
<keyword evidence="5" id="KW-0902">Two-component regulatory system</keyword>
<evidence type="ECO:0000256" key="6">
    <source>
        <dbReference type="SAM" id="Phobius"/>
    </source>
</evidence>
<dbReference type="InterPro" id="IPR011990">
    <property type="entry name" value="TPR-like_helical_dom_sf"/>
</dbReference>
<proteinExistence type="predicted"/>
<sequence>MIKEGYFVRVLGLLFFIVILNVPKSVCQNQSEADSLKIVLEQNRGISDSLRMILLSVIMVKSSSPDEVLKYSAMLLDELKDKKHIEYRVRAHRVRGVAYRQKGHLESSLKSLFLSVKLASDNQLSHDEAKGYLDIAATYTSNNQFKNALLYENKALKILRQNGTKEQLAINLINTGYSYYNLNLMDSALLLYNEAEPIFDSIDLDIGKAYTIGNRALVYWKQGKYITAEQDLLQAIEMLEPLGDQYGIADYHNQLGRFYTEQKNIEAAINHTIQALDLAKSLDLKEQIRDATQLLSQLYAEQDDYAKAFEFQNQFIAYKDSIENTETTKEMADLRTEFEVSLREKEIDLLEERQLLNRTYIIIAIIMLVFAVVVLLYFRQRFLNTRLIAKQERKQHDEKIRNLLSSQETKTLQSMVKGQESERKRLAQELHNHFGSLLATIKVNINGIDENAIPNHQTLTKLIDQACNDIRNTSHELNMGISNDFGLVSALKELTDHLQTANGIKVEFSASINKGCIQSEDEIIIYRIIQELVSNVLKHARATRLSICLTYFIEENLMNILVLDNGQGFDTQIINSKKSGIGLKSLVALIQGLNGEISFDSNPSSGTTVNIDLPMNSFNHEVI</sequence>
<dbReference type="Gene3D" id="3.30.565.10">
    <property type="entry name" value="Histidine kinase-like ATPase, C-terminal domain"/>
    <property type="match status" value="1"/>
</dbReference>
<dbReference type="PRINTS" id="PR00344">
    <property type="entry name" value="BCTRLSENSOR"/>
</dbReference>
<protein>
    <recommendedName>
        <fullName evidence="2">histidine kinase</fullName>
        <ecNumber evidence="2">2.7.13.3</ecNumber>
    </recommendedName>
</protein>
<dbReference type="PANTHER" id="PTHR24421">
    <property type="entry name" value="NITRATE/NITRITE SENSOR PROTEIN NARX-RELATED"/>
    <property type="match status" value="1"/>
</dbReference>
<dbReference type="InterPro" id="IPR005467">
    <property type="entry name" value="His_kinase_dom"/>
</dbReference>
<evidence type="ECO:0000256" key="4">
    <source>
        <dbReference type="ARBA" id="ARBA00022777"/>
    </source>
</evidence>
<dbReference type="EMBL" id="JAEUGD010000021">
    <property type="protein sequence ID" value="MBL6446003.1"/>
    <property type="molecule type" value="Genomic_DNA"/>
</dbReference>
<dbReference type="Gene3D" id="1.20.5.1930">
    <property type="match status" value="1"/>
</dbReference>
<dbReference type="Proteomes" id="UP000614216">
    <property type="component" value="Unassembled WGS sequence"/>
</dbReference>
<dbReference type="SMART" id="SM00028">
    <property type="entry name" value="TPR"/>
    <property type="match status" value="5"/>
</dbReference>
<keyword evidence="3" id="KW-0808">Transferase</keyword>
<keyword evidence="4" id="KW-0418">Kinase</keyword>
<dbReference type="SUPFAM" id="SSF55874">
    <property type="entry name" value="ATPase domain of HSP90 chaperone/DNA topoisomerase II/histidine kinase"/>
    <property type="match status" value="1"/>
</dbReference>
<dbReference type="PANTHER" id="PTHR24421:SF10">
    <property type="entry name" value="NITRATE_NITRITE SENSOR PROTEIN NARQ"/>
    <property type="match status" value="1"/>
</dbReference>
<evidence type="ECO:0000256" key="1">
    <source>
        <dbReference type="ARBA" id="ARBA00000085"/>
    </source>
</evidence>
<dbReference type="SMART" id="SM00387">
    <property type="entry name" value="HATPase_c"/>
    <property type="match status" value="1"/>
</dbReference>
<evidence type="ECO:0000256" key="5">
    <source>
        <dbReference type="ARBA" id="ARBA00023012"/>
    </source>
</evidence>
<evidence type="ECO:0000259" key="7">
    <source>
        <dbReference type="PROSITE" id="PS50109"/>
    </source>
</evidence>
<evidence type="ECO:0000256" key="2">
    <source>
        <dbReference type="ARBA" id="ARBA00012438"/>
    </source>
</evidence>
<name>A0A937FWW0_9BACT</name>
<reference evidence="8" key="1">
    <citation type="submission" date="2021-01" db="EMBL/GenBank/DDBJ databases">
        <title>Fulvivirga kasyanovii gen. nov., sp nov., a novel member of the phylum Bacteroidetes isolated from seawater in a mussel farm.</title>
        <authorList>
            <person name="Zhao L.-H."/>
            <person name="Wang Z.-J."/>
        </authorList>
    </citation>
    <scope>NUCLEOTIDE SEQUENCE</scope>
    <source>
        <strain evidence="8">29W222</strain>
    </source>
</reference>